<dbReference type="SMART" id="SM00647">
    <property type="entry name" value="IBR"/>
    <property type="match status" value="2"/>
</dbReference>
<comment type="caution">
    <text evidence="13">The sequence shown here is derived from an EMBL/GenBank/DDBJ whole genome shotgun (WGS) entry which is preliminary data.</text>
</comment>
<keyword evidence="5" id="KW-0677">Repeat</keyword>
<protein>
    <recommendedName>
        <fullName evidence="2">RBR-type E3 ubiquitin transferase</fullName>
        <ecNumber evidence="2">2.3.2.31</ecNumber>
    </recommendedName>
</protein>
<dbReference type="GO" id="GO:0061630">
    <property type="term" value="F:ubiquitin protein ligase activity"/>
    <property type="evidence" value="ECO:0007669"/>
    <property type="project" value="UniProtKB-EC"/>
</dbReference>
<feature type="domain" description="RING-type" evidence="12">
    <location>
        <begin position="57"/>
        <end position="301"/>
    </location>
</feature>
<keyword evidence="4" id="KW-0479">Metal-binding</keyword>
<evidence type="ECO:0000256" key="4">
    <source>
        <dbReference type="ARBA" id="ARBA00022723"/>
    </source>
</evidence>
<feature type="region of interest" description="Disordered" evidence="10">
    <location>
        <begin position="789"/>
        <end position="828"/>
    </location>
</feature>
<evidence type="ECO:0000256" key="5">
    <source>
        <dbReference type="ARBA" id="ARBA00022737"/>
    </source>
</evidence>
<dbReference type="InterPro" id="IPR013083">
    <property type="entry name" value="Znf_RING/FYVE/PHD"/>
</dbReference>
<name>A0AAD9NPJ3_RIDPI</name>
<dbReference type="FunFam" id="1.20.120.1750:FF:000003">
    <property type="entry name" value="RBR-type E3 ubiquitin transferase"/>
    <property type="match status" value="1"/>
</dbReference>
<dbReference type="PROSITE" id="PS50089">
    <property type="entry name" value="ZF_RING_2"/>
    <property type="match status" value="1"/>
</dbReference>
<dbReference type="Pfam" id="PF01485">
    <property type="entry name" value="IBR"/>
    <property type="match status" value="1"/>
</dbReference>
<dbReference type="InterPro" id="IPR047564">
    <property type="entry name" value="Rcat_RBR_ANKIB1"/>
</dbReference>
<feature type="region of interest" description="Disordered" evidence="10">
    <location>
        <begin position="542"/>
        <end position="585"/>
    </location>
</feature>
<evidence type="ECO:0000256" key="3">
    <source>
        <dbReference type="ARBA" id="ARBA00022679"/>
    </source>
</evidence>
<dbReference type="InterPro" id="IPR044066">
    <property type="entry name" value="TRIAD_supradom"/>
</dbReference>
<reference evidence="13" key="1">
    <citation type="journal article" date="2023" name="Mol. Biol. Evol.">
        <title>Third-Generation Sequencing Reveals the Adaptive Role of the Epigenome in Three Deep-Sea Polychaetes.</title>
        <authorList>
            <person name="Perez M."/>
            <person name="Aroh O."/>
            <person name="Sun Y."/>
            <person name="Lan Y."/>
            <person name="Juniper S.K."/>
            <person name="Young C.R."/>
            <person name="Angers B."/>
            <person name="Qian P.Y."/>
        </authorList>
    </citation>
    <scope>NUCLEOTIDE SEQUENCE</scope>
    <source>
        <strain evidence="13">R07B-5</strain>
    </source>
</reference>
<dbReference type="GO" id="GO:0016567">
    <property type="term" value="P:protein ubiquitination"/>
    <property type="evidence" value="ECO:0007669"/>
    <property type="project" value="InterPro"/>
</dbReference>
<dbReference type="Pfam" id="PF19422">
    <property type="entry name" value="Ariadne"/>
    <property type="match status" value="1"/>
</dbReference>
<dbReference type="InterPro" id="IPR002867">
    <property type="entry name" value="IBR_dom"/>
</dbReference>
<keyword evidence="8" id="KW-0862">Zinc</keyword>
<evidence type="ECO:0000256" key="1">
    <source>
        <dbReference type="ARBA" id="ARBA00001798"/>
    </source>
</evidence>
<evidence type="ECO:0000259" key="11">
    <source>
        <dbReference type="PROSITE" id="PS50089"/>
    </source>
</evidence>
<dbReference type="Gene3D" id="1.20.120.1750">
    <property type="match status" value="1"/>
</dbReference>
<feature type="region of interest" description="Disordered" evidence="10">
    <location>
        <begin position="729"/>
        <end position="762"/>
    </location>
</feature>
<evidence type="ECO:0000256" key="2">
    <source>
        <dbReference type="ARBA" id="ARBA00012251"/>
    </source>
</evidence>
<dbReference type="InterPro" id="IPR001841">
    <property type="entry name" value="Znf_RING"/>
</dbReference>
<feature type="region of interest" description="Disordered" evidence="10">
    <location>
        <begin position="680"/>
        <end position="710"/>
    </location>
</feature>
<dbReference type="EC" id="2.3.2.31" evidence="2"/>
<gene>
    <name evidence="13" type="ORF">NP493_690g02035</name>
</gene>
<keyword evidence="14" id="KW-1185">Reference proteome</keyword>
<dbReference type="InterPro" id="IPR017907">
    <property type="entry name" value="Znf_RING_CS"/>
</dbReference>
<dbReference type="GO" id="GO:0008270">
    <property type="term" value="F:zinc ion binding"/>
    <property type="evidence" value="ECO:0007669"/>
    <property type="project" value="UniProtKB-KW"/>
</dbReference>
<feature type="region of interest" description="Disordered" evidence="10">
    <location>
        <begin position="844"/>
        <end position="864"/>
    </location>
</feature>
<evidence type="ECO:0000313" key="13">
    <source>
        <dbReference type="EMBL" id="KAK2176048.1"/>
    </source>
</evidence>
<dbReference type="Pfam" id="PF22191">
    <property type="entry name" value="IBR_1"/>
    <property type="match status" value="1"/>
</dbReference>
<evidence type="ECO:0000259" key="12">
    <source>
        <dbReference type="PROSITE" id="PS51873"/>
    </source>
</evidence>
<evidence type="ECO:0000256" key="8">
    <source>
        <dbReference type="ARBA" id="ARBA00022833"/>
    </source>
</evidence>
<proteinExistence type="predicted"/>
<dbReference type="FunFam" id="3.30.40.10:FF:000129">
    <property type="entry name" value="RBR-type E3 ubiquitin transferase"/>
    <property type="match status" value="1"/>
</dbReference>
<dbReference type="AlphaFoldDB" id="A0AAD9NPJ3"/>
<evidence type="ECO:0000256" key="9">
    <source>
        <dbReference type="PROSITE-ProRule" id="PRU00175"/>
    </source>
</evidence>
<evidence type="ECO:0000256" key="6">
    <source>
        <dbReference type="ARBA" id="ARBA00022771"/>
    </source>
</evidence>
<evidence type="ECO:0000256" key="7">
    <source>
        <dbReference type="ARBA" id="ARBA00022786"/>
    </source>
</evidence>
<dbReference type="SUPFAM" id="SSF57850">
    <property type="entry name" value="RING/U-box"/>
    <property type="match status" value="3"/>
</dbReference>
<dbReference type="PROSITE" id="PS00518">
    <property type="entry name" value="ZF_RING_1"/>
    <property type="match status" value="1"/>
</dbReference>
<evidence type="ECO:0000256" key="10">
    <source>
        <dbReference type="SAM" id="MobiDB-lite"/>
    </source>
</evidence>
<sequence length="1145" mass="126947">MLLEAWMDDAIACCDKCGVQPPVSVLEEEALSASGCQGDTVDNELLTPVASISSQLGDRECDICACTVSMTEDPVPMACCHQFCRSCWERYLTGKIQDGEAHNITCPGFQCTRLVPVEIIETLVTRDIARRYLQFDIKAFVDSNPSIKWCPFPGCGRAVRLPESDNPLSPTFRGLNDMSSASDTSHAVDCGSGHMFCWECLGEAHEPASCEHWKKWHAKIAEVRPEELHSTEDEMESAANCLWLVSNSKPCPNCKSPIQKNEGCNHVKCSKCKHDFCWVCLEVWKKHSSSTGGYFRCNRYEVVKKVVEVQDSMKAEAEERNKRLQELNRFVHYYTRFKNHENSYKLELPLLSTAKEKMMVLARAVTDPDTANAETKFVEDTVHQLLKARRVLKCSYVYGYYLSDSGYKKHIFEFMQTELEECTEVLSEMVARPYLRTPRSRIIQTAHTVQRKRHEFVAAIAKGLIPPDTSPSLRKKRKQFTVELDDDLRQALLASMQELDPANPWVKAPSGKHTNISALLDWPEESDESDSDTLQAAAMIDSSSPIDNPAPTPQGEPTDEPTTESCARAGCTRPRVQNPRTGEPHQYCSMRCKLLDQQDDSDEDGTSGKFFTDYQMDLLRALEMSRLQFLRDVGPLRPGDGDSGRSLRPDNNINQMAAPDPLTHSMPASALHLRLPDLRGSACDSQMEPPSSPLAGHEEGTLDDPTMTLTDGDSDLKLAILLSLQDTPIDTTVAPPSDDNSKDDILSASRSTPSGDPFSPQYTTVVTRVPNRSVEDLVMGFEARARVDMSPPPSLGRRVSVSPPRSCCELPEGSTQRRRIHSSPPPSSRDINCAEFLATCSRITGGGHRPGQSSSSEDVSLPGSTGVGCDYDDVAPLKANPFGLIKDIRVTNIVATETDKTKEFAKKDLRYVLGDTSVDSLPRDDIFEPRQTATEQEGIEVNDSGVTQHTAREQQLYQMEAGDEIRNNCRMHIGSREMAMIDVGHNDLQTACRQRNTPSCHGNVNILLDNVQLKEEKQRMEEVVAASDGGKESTGGASGAEESADELVINSEVLESLLQGAEQYLHDNNNPGVSLPLLPLKCHSQEEPLEDEGDPLVELSIEEHTSLMRHLSETNADDVQTQQLLLSRECHSDSSDGDERDAVFV</sequence>
<organism evidence="13 14">
    <name type="scientific">Ridgeia piscesae</name>
    <name type="common">Tubeworm</name>
    <dbReference type="NCBI Taxonomy" id="27915"/>
    <lineage>
        <taxon>Eukaryota</taxon>
        <taxon>Metazoa</taxon>
        <taxon>Spiralia</taxon>
        <taxon>Lophotrochozoa</taxon>
        <taxon>Annelida</taxon>
        <taxon>Polychaeta</taxon>
        <taxon>Sedentaria</taxon>
        <taxon>Canalipalpata</taxon>
        <taxon>Sabellida</taxon>
        <taxon>Siboglinidae</taxon>
        <taxon>Ridgeia</taxon>
    </lineage>
</organism>
<dbReference type="EMBL" id="JAODUO010000689">
    <property type="protein sequence ID" value="KAK2176048.1"/>
    <property type="molecule type" value="Genomic_DNA"/>
</dbReference>
<dbReference type="PROSITE" id="PS51873">
    <property type="entry name" value="TRIAD"/>
    <property type="match status" value="1"/>
</dbReference>
<dbReference type="CDD" id="cd20346">
    <property type="entry name" value="BRcat_RBR_ANKIB1"/>
    <property type="match status" value="1"/>
</dbReference>
<keyword evidence="7" id="KW-0833">Ubl conjugation pathway</keyword>
<keyword evidence="3" id="KW-0808">Transferase</keyword>
<dbReference type="InterPro" id="IPR045840">
    <property type="entry name" value="Ariadne"/>
</dbReference>
<dbReference type="InterPro" id="IPR031127">
    <property type="entry name" value="E3_UB_ligase_RBR"/>
</dbReference>
<dbReference type="PANTHER" id="PTHR11685">
    <property type="entry name" value="RBR FAMILY RING FINGER AND IBR DOMAIN-CONTAINING"/>
    <property type="match status" value="1"/>
</dbReference>
<dbReference type="CDD" id="cd20361">
    <property type="entry name" value="Rcat_RBR_ANKIB1"/>
    <property type="match status" value="1"/>
</dbReference>
<comment type="catalytic activity">
    <reaction evidence="1">
        <text>[E2 ubiquitin-conjugating enzyme]-S-ubiquitinyl-L-cysteine + [acceptor protein]-L-lysine = [E2 ubiquitin-conjugating enzyme]-L-cysteine + [acceptor protein]-N(6)-ubiquitinyl-L-lysine.</text>
        <dbReference type="EC" id="2.3.2.31"/>
    </reaction>
</comment>
<dbReference type="Proteomes" id="UP001209878">
    <property type="component" value="Unassembled WGS sequence"/>
</dbReference>
<keyword evidence="6 9" id="KW-0863">Zinc-finger</keyword>
<evidence type="ECO:0000313" key="14">
    <source>
        <dbReference type="Proteomes" id="UP001209878"/>
    </source>
</evidence>
<accession>A0AAD9NPJ3</accession>
<feature type="compositionally biased region" description="Polar residues" evidence="10">
    <location>
        <begin position="748"/>
        <end position="762"/>
    </location>
</feature>
<feature type="domain" description="RING-type" evidence="11">
    <location>
        <begin position="61"/>
        <end position="107"/>
    </location>
</feature>
<dbReference type="Gene3D" id="3.30.40.10">
    <property type="entry name" value="Zinc/RING finger domain, C3HC4 (zinc finger)"/>
    <property type="match status" value="1"/>
</dbReference>